<dbReference type="InterPro" id="IPR036390">
    <property type="entry name" value="WH_DNA-bd_sf"/>
</dbReference>
<protein>
    <submittedName>
        <fullName evidence="5">Transcriptional regulator, ArsR family</fullName>
    </submittedName>
</protein>
<dbReference type="eggNOG" id="COG0640">
    <property type="taxonomic scope" value="Bacteria"/>
</dbReference>
<evidence type="ECO:0000256" key="3">
    <source>
        <dbReference type="ARBA" id="ARBA00023163"/>
    </source>
</evidence>
<dbReference type="AlphaFoldDB" id="B4RBL8"/>
<dbReference type="GO" id="GO:0003700">
    <property type="term" value="F:DNA-binding transcription factor activity"/>
    <property type="evidence" value="ECO:0007669"/>
    <property type="project" value="InterPro"/>
</dbReference>
<dbReference type="SUPFAM" id="SSF46785">
    <property type="entry name" value="Winged helix' DNA-binding domain"/>
    <property type="match status" value="1"/>
</dbReference>
<evidence type="ECO:0000313" key="5">
    <source>
        <dbReference type="EMBL" id="ACG76478.1"/>
    </source>
</evidence>
<dbReference type="PROSITE" id="PS50987">
    <property type="entry name" value="HTH_ARSR_2"/>
    <property type="match status" value="1"/>
</dbReference>
<sequence length="116" mass="12538">MTKVPAAVARELPKPAELEELERHASAAARLMKLMANEQRLILMCRLGEGECSVGDLAAHVGLAQSAASQHLAKLRAEGVVATRRDGQTIYYRLEDPAAARVIDTLCEIYRGKPAG</sequence>
<accession>B4RBL8</accession>
<keyword evidence="6" id="KW-1185">Reference proteome</keyword>
<feature type="domain" description="HTH arsR-type" evidence="4">
    <location>
        <begin position="18"/>
        <end position="114"/>
    </location>
</feature>
<dbReference type="Pfam" id="PF01022">
    <property type="entry name" value="HTH_5"/>
    <property type="match status" value="1"/>
</dbReference>
<dbReference type="EMBL" id="CP000747">
    <property type="protein sequence ID" value="ACG76478.1"/>
    <property type="molecule type" value="Genomic_DNA"/>
</dbReference>
<dbReference type="PRINTS" id="PR00778">
    <property type="entry name" value="HTHARSR"/>
</dbReference>
<dbReference type="InterPro" id="IPR001845">
    <property type="entry name" value="HTH_ArsR_DNA-bd_dom"/>
</dbReference>
<dbReference type="GO" id="GO:0003677">
    <property type="term" value="F:DNA binding"/>
    <property type="evidence" value="ECO:0007669"/>
    <property type="project" value="UniProtKB-KW"/>
</dbReference>
<evidence type="ECO:0000256" key="2">
    <source>
        <dbReference type="ARBA" id="ARBA00023125"/>
    </source>
</evidence>
<organism evidence="5 6">
    <name type="scientific">Phenylobacterium zucineum (strain HLK1)</name>
    <dbReference type="NCBI Taxonomy" id="450851"/>
    <lineage>
        <taxon>Bacteria</taxon>
        <taxon>Pseudomonadati</taxon>
        <taxon>Pseudomonadota</taxon>
        <taxon>Alphaproteobacteria</taxon>
        <taxon>Caulobacterales</taxon>
        <taxon>Caulobacteraceae</taxon>
        <taxon>Phenylobacterium</taxon>
    </lineage>
</organism>
<keyword evidence="1" id="KW-0805">Transcription regulation</keyword>
<dbReference type="InterPro" id="IPR036388">
    <property type="entry name" value="WH-like_DNA-bd_sf"/>
</dbReference>
<keyword evidence="2" id="KW-0238">DNA-binding</keyword>
<dbReference type="OrthoDB" id="194599at2"/>
<dbReference type="STRING" id="450851.PHZ_c0064"/>
<dbReference type="InterPro" id="IPR011991">
    <property type="entry name" value="ArsR-like_HTH"/>
</dbReference>
<dbReference type="CDD" id="cd00090">
    <property type="entry name" value="HTH_ARSR"/>
    <property type="match status" value="1"/>
</dbReference>
<dbReference type="NCBIfam" id="NF033788">
    <property type="entry name" value="HTH_metalloreg"/>
    <property type="match status" value="1"/>
</dbReference>
<evidence type="ECO:0000259" key="4">
    <source>
        <dbReference type="PROSITE" id="PS50987"/>
    </source>
</evidence>
<evidence type="ECO:0000313" key="6">
    <source>
        <dbReference type="Proteomes" id="UP000001868"/>
    </source>
</evidence>
<dbReference type="RefSeq" id="WP_012520626.1">
    <property type="nucleotide sequence ID" value="NC_011144.1"/>
</dbReference>
<dbReference type="Gene3D" id="1.10.10.10">
    <property type="entry name" value="Winged helix-like DNA-binding domain superfamily/Winged helix DNA-binding domain"/>
    <property type="match status" value="1"/>
</dbReference>
<dbReference type="SMART" id="SM00418">
    <property type="entry name" value="HTH_ARSR"/>
    <property type="match status" value="1"/>
</dbReference>
<name>B4RBL8_PHEZH</name>
<dbReference type="Proteomes" id="UP000001868">
    <property type="component" value="Chromosome"/>
</dbReference>
<dbReference type="InterPro" id="IPR051011">
    <property type="entry name" value="Metal_resp_trans_reg"/>
</dbReference>
<reference evidence="5 6" key="1">
    <citation type="journal article" date="2008" name="BMC Genomics">
        <title>Complete genome of Phenylobacterium zucineum - a novel facultative intracellular bacterium isolated from human erythroleukemia cell line K562.</title>
        <authorList>
            <person name="Luo Y."/>
            <person name="Xu X."/>
            <person name="Ding Z."/>
            <person name="Liu Z."/>
            <person name="Zhang B."/>
            <person name="Yan Z."/>
            <person name="Sun J."/>
            <person name="Hu S."/>
            <person name="Hu X."/>
        </authorList>
    </citation>
    <scope>NUCLEOTIDE SEQUENCE [LARGE SCALE GENOMIC DNA]</scope>
    <source>
        <strain evidence="5 6">HLK1</strain>
    </source>
</reference>
<gene>
    <name evidence="5" type="ordered locus">PHZ_c0064</name>
</gene>
<dbReference type="KEGG" id="pzu:PHZ_c0064"/>
<proteinExistence type="predicted"/>
<dbReference type="HOGENOM" id="CLU_097806_6_4_5"/>
<evidence type="ECO:0000256" key="1">
    <source>
        <dbReference type="ARBA" id="ARBA00023015"/>
    </source>
</evidence>
<dbReference type="PANTHER" id="PTHR43132">
    <property type="entry name" value="ARSENICAL RESISTANCE OPERON REPRESSOR ARSR-RELATED"/>
    <property type="match status" value="1"/>
</dbReference>
<dbReference type="PANTHER" id="PTHR43132:SF2">
    <property type="entry name" value="ARSENICAL RESISTANCE OPERON REPRESSOR ARSR-RELATED"/>
    <property type="match status" value="1"/>
</dbReference>
<keyword evidence="3" id="KW-0804">Transcription</keyword>